<reference evidence="1 2" key="1">
    <citation type="journal article" date="2013" name="Nature">
        <title>Insights into bilaterian evolution from three spiralian genomes.</title>
        <authorList>
            <person name="Simakov O."/>
            <person name="Marletaz F."/>
            <person name="Cho S.J."/>
            <person name="Edsinger-Gonzales E."/>
            <person name="Havlak P."/>
            <person name="Hellsten U."/>
            <person name="Kuo D.H."/>
            <person name="Larsson T."/>
            <person name="Lv J."/>
            <person name="Arendt D."/>
            <person name="Savage R."/>
            <person name="Osoegawa K."/>
            <person name="de Jong P."/>
            <person name="Grimwood J."/>
            <person name="Chapman J.A."/>
            <person name="Shapiro H."/>
            <person name="Aerts A."/>
            <person name="Otillar R.P."/>
            <person name="Terry A.Y."/>
            <person name="Boore J.L."/>
            <person name="Grigoriev I.V."/>
            <person name="Lindberg D.R."/>
            <person name="Seaver E.C."/>
            <person name="Weisblat D.A."/>
            <person name="Putnam N.H."/>
            <person name="Rokhsar D.S."/>
        </authorList>
    </citation>
    <scope>NUCLEOTIDE SEQUENCE [LARGE SCALE GENOMIC DNA]</scope>
</reference>
<protein>
    <submittedName>
        <fullName evidence="1">Uncharacterized protein</fullName>
    </submittedName>
</protein>
<dbReference type="GeneID" id="20242820"/>
<sequence length="116" mass="13693">MTLLCLGYKSRFCFPLEWIHLVMSRDHMTCDTNFERLTTYAKPTFFMTFPEGDTNWFRHTCSNAPFISIELINKNPIEGKGSKEQIIEERNGSLEHCLQCFMERNGILEVRQLEKH</sequence>
<dbReference type="CTD" id="20242820"/>
<accession>V3ZZY9</accession>
<name>V3ZZY9_LOTGI</name>
<evidence type="ECO:0000313" key="2">
    <source>
        <dbReference type="Proteomes" id="UP000030746"/>
    </source>
</evidence>
<keyword evidence="2" id="KW-1185">Reference proteome</keyword>
<evidence type="ECO:0000313" key="1">
    <source>
        <dbReference type="EMBL" id="ESO97118.1"/>
    </source>
</evidence>
<gene>
    <name evidence="1" type="ORF">LOTGIDRAFT_174600</name>
</gene>
<dbReference type="KEGG" id="lgi:LOTGIDRAFT_174600"/>
<organism evidence="1 2">
    <name type="scientific">Lottia gigantea</name>
    <name type="common">Giant owl limpet</name>
    <dbReference type="NCBI Taxonomy" id="225164"/>
    <lineage>
        <taxon>Eukaryota</taxon>
        <taxon>Metazoa</taxon>
        <taxon>Spiralia</taxon>
        <taxon>Lophotrochozoa</taxon>
        <taxon>Mollusca</taxon>
        <taxon>Gastropoda</taxon>
        <taxon>Patellogastropoda</taxon>
        <taxon>Lottioidea</taxon>
        <taxon>Lottiidae</taxon>
        <taxon>Lottia</taxon>
    </lineage>
</organism>
<proteinExistence type="predicted"/>
<dbReference type="AlphaFoldDB" id="V3ZZY9"/>
<dbReference type="HOGENOM" id="CLU_2099623_0_0_1"/>
<dbReference type="RefSeq" id="XP_009052191.1">
    <property type="nucleotide sequence ID" value="XM_009053943.1"/>
</dbReference>
<dbReference type="Proteomes" id="UP000030746">
    <property type="component" value="Unassembled WGS sequence"/>
</dbReference>
<dbReference type="EMBL" id="KB201334">
    <property type="protein sequence ID" value="ESO97118.1"/>
    <property type="molecule type" value="Genomic_DNA"/>
</dbReference>